<dbReference type="EMBL" id="JBHSGN010000043">
    <property type="protein sequence ID" value="MFC4673022.1"/>
    <property type="molecule type" value="Genomic_DNA"/>
</dbReference>
<evidence type="ECO:0000313" key="2">
    <source>
        <dbReference type="Proteomes" id="UP001596023"/>
    </source>
</evidence>
<proteinExistence type="predicted"/>
<keyword evidence="2" id="KW-1185">Reference proteome</keyword>
<gene>
    <name evidence="1" type="ORF">ACFO6W_04895</name>
</gene>
<protein>
    <recommendedName>
        <fullName evidence="3">SufBD protein</fullName>
    </recommendedName>
</protein>
<name>A0ABV9KT16_9BACT</name>
<organism evidence="1 2">
    <name type="scientific">Dysgonomonas termitidis</name>
    <dbReference type="NCBI Taxonomy" id="1516126"/>
    <lineage>
        <taxon>Bacteria</taxon>
        <taxon>Pseudomonadati</taxon>
        <taxon>Bacteroidota</taxon>
        <taxon>Bacteroidia</taxon>
        <taxon>Bacteroidales</taxon>
        <taxon>Dysgonomonadaceae</taxon>
        <taxon>Dysgonomonas</taxon>
    </lineage>
</organism>
<sequence length="149" mass="17560">MNDLKEKIEALHDKDTKENYANLKELEQLSEASNSLYRYFDEFMNMIYSEKYSVRLRGYILLCKQAKWDVDSKIEKTIDELLEKVEDKKPTAVRMKLKALEDIVPYKKELNTKIKTKVLTIECSKYKDSMEGLIAKDIEHLVDIIDKTT</sequence>
<reference evidence="2" key="1">
    <citation type="journal article" date="2019" name="Int. J. Syst. Evol. Microbiol.">
        <title>The Global Catalogue of Microorganisms (GCM) 10K type strain sequencing project: providing services to taxonomists for standard genome sequencing and annotation.</title>
        <authorList>
            <consortium name="The Broad Institute Genomics Platform"/>
            <consortium name="The Broad Institute Genome Sequencing Center for Infectious Disease"/>
            <person name="Wu L."/>
            <person name="Ma J."/>
        </authorList>
    </citation>
    <scope>NUCLEOTIDE SEQUENCE [LARGE SCALE GENOMIC DNA]</scope>
    <source>
        <strain evidence="2">CCUG 66188</strain>
    </source>
</reference>
<accession>A0ABV9KT16</accession>
<dbReference type="Proteomes" id="UP001596023">
    <property type="component" value="Unassembled WGS sequence"/>
</dbReference>
<evidence type="ECO:0008006" key="3">
    <source>
        <dbReference type="Google" id="ProtNLM"/>
    </source>
</evidence>
<dbReference type="RefSeq" id="WP_379994251.1">
    <property type="nucleotide sequence ID" value="NZ_JBHSGN010000043.1"/>
</dbReference>
<comment type="caution">
    <text evidence="1">The sequence shown here is derived from an EMBL/GenBank/DDBJ whole genome shotgun (WGS) entry which is preliminary data.</text>
</comment>
<evidence type="ECO:0000313" key="1">
    <source>
        <dbReference type="EMBL" id="MFC4673022.1"/>
    </source>
</evidence>